<dbReference type="AlphaFoldDB" id="A0A7D5HGL0"/>
<protein>
    <recommendedName>
        <fullName evidence="4">Coenzyme PQQ synthesis protein F</fullName>
    </recommendedName>
    <alternativeName>
        <fullName evidence="12">Pyrroloquinoline quinone biosynthesis protein F</fullName>
    </alternativeName>
</protein>
<organism evidence="18 19">
    <name type="scientific">Pseudomonas eucalypticola</name>
    <dbReference type="NCBI Taxonomy" id="2599595"/>
    <lineage>
        <taxon>Bacteria</taxon>
        <taxon>Pseudomonadati</taxon>
        <taxon>Pseudomonadota</taxon>
        <taxon>Gammaproteobacteria</taxon>
        <taxon>Pseudomonadales</taxon>
        <taxon>Pseudomonadaceae</taxon>
        <taxon>Pseudomonas</taxon>
    </lineage>
</organism>
<dbReference type="Pfam" id="PF00675">
    <property type="entry name" value="Peptidase_M16"/>
    <property type="match status" value="1"/>
</dbReference>
<dbReference type="InterPro" id="IPR011765">
    <property type="entry name" value="Pept_M16_N"/>
</dbReference>
<evidence type="ECO:0000313" key="18">
    <source>
        <dbReference type="EMBL" id="QKZ07110.1"/>
    </source>
</evidence>
<feature type="domain" description="Coenzyme PQQ synthesis protein F C-terminal lobe" evidence="16">
    <location>
        <begin position="454"/>
        <end position="590"/>
    </location>
</feature>
<dbReference type="GO" id="GO:0006508">
    <property type="term" value="P:proteolysis"/>
    <property type="evidence" value="ECO:0007669"/>
    <property type="project" value="UniProtKB-KW"/>
</dbReference>
<keyword evidence="7 18" id="KW-0378">Hydrolase</keyword>
<dbReference type="InterPro" id="IPR007863">
    <property type="entry name" value="Peptidase_M16_C"/>
</dbReference>
<evidence type="ECO:0000313" key="19">
    <source>
        <dbReference type="Proteomes" id="UP000509568"/>
    </source>
</evidence>
<keyword evidence="5" id="KW-0645">Protease</keyword>
<keyword evidence="8" id="KW-0862">Zinc</keyword>
<dbReference type="GO" id="GO:0005737">
    <property type="term" value="C:cytoplasm"/>
    <property type="evidence" value="ECO:0007669"/>
    <property type="project" value="UniProtKB-ARBA"/>
</dbReference>
<dbReference type="InterPro" id="IPR011844">
    <property type="entry name" value="PQQ_synth_PqqF"/>
</dbReference>
<keyword evidence="6" id="KW-0479">Metal-binding</keyword>
<dbReference type="Proteomes" id="UP000509568">
    <property type="component" value="Chromosome"/>
</dbReference>
<feature type="domain" description="Peptidase M16 N-terminal" evidence="14">
    <location>
        <begin position="19"/>
        <end position="160"/>
    </location>
</feature>
<evidence type="ECO:0000259" key="14">
    <source>
        <dbReference type="Pfam" id="PF00675"/>
    </source>
</evidence>
<keyword evidence="19" id="KW-1185">Reference proteome</keyword>
<dbReference type="Pfam" id="PF22456">
    <property type="entry name" value="PqqF-like_C_4"/>
    <property type="match status" value="1"/>
</dbReference>
<keyword evidence="10" id="KW-0482">Metalloprotease</keyword>
<evidence type="ECO:0000256" key="6">
    <source>
        <dbReference type="ARBA" id="ARBA00022723"/>
    </source>
</evidence>
<evidence type="ECO:0000259" key="16">
    <source>
        <dbReference type="Pfam" id="PF22455"/>
    </source>
</evidence>
<dbReference type="InterPro" id="IPR001431">
    <property type="entry name" value="Pept_M16_Zn_BS"/>
</dbReference>
<evidence type="ECO:0000259" key="17">
    <source>
        <dbReference type="Pfam" id="PF22456"/>
    </source>
</evidence>
<evidence type="ECO:0000256" key="3">
    <source>
        <dbReference type="ARBA" id="ARBA00007261"/>
    </source>
</evidence>
<dbReference type="InterPro" id="IPR054733">
    <property type="entry name" value="PqqF_C_3"/>
</dbReference>
<dbReference type="PANTHER" id="PTHR43690">
    <property type="entry name" value="NARDILYSIN"/>
    <property type="match status" value="1"/>
</dbReference>
<dbReference type="Pfam" id="PF22455">
    <property type="entry name" value="PqqF_C_3"/>
    <property type="match status" value="1"/>
</dbReference>
<sequence>MQDVAPPEFASLELENGLRVQLRHDPRLKRAAAALRVAAGSHDVDPAWPGLAHFLEHLFFLGTARYHDEQALMPFVQRHGGQLNASTRERTTDFFFELPVESFPGALDRLCEMLAQPRLDREYQLREREVLHAEFIAWSRDPQARHQQWLTAPLSANHPLRAFHAGNRYSLPVPRQAFQQHLLAFYQGFYHSGQMTLSLAGPQPLEELHALATKSGGQLPAGQPRIRPPCPPLLDAPWQPLPPEDETRLNLVFACQDIPGDSAPAVDFLATWLASTQPGGLLAELQRRELVEAVSLVPLYQFDGQVVLNIEFKLTATGQQPRRTITELCLDWLEFFQSHDDWQGLREEYQLLRQRRQLVSTALQLARHDSEHFGQGNALALAPPALSALRALLGQMRGDTILHQPLAALRADTGVKWRLPQRNRFLRPSRRPAQPVARPACLDSIDTAQPASHEGCVYLRWRVKSAQRSGLWRLLDHNLLKLREEASQAGVQLSFSSLGDHWQLRLCGVQEPLAALVEQALENLTQPSPEVWRQAAQLNAPAALIPIRELLQRLPEHSLGYYQTPLRGRDEHLQPAMLQRLWSEARWDGMTLGLSPSVAQALNAVLLKMPGRQDTALCQPPLPLHGRTWSQVATDSNEQALLLFCPTAGDQIIDQAAWQMLAQLSQAAFYRRMRVELQLGYAVFSGFRQVAGRSGLLFGVQSPSTSMADILEHVQVFLHTLPGLIRACSGPALANECRDLAARTSLADMELGLAADSLWQARLAGHSSDFIDQLRKAFGRLRTDILLHAAQQLLEAQAGWLCLANQPPVDTTWQVAQ</sequence>
<name>A0A7D5HGL0_9PSED</name>
<dbReference type="RefSeq" id="WP_176572110.1">
    <property type="nucleotide sequence ID" value="NZ_CP056030.1"/>
</dbReference>
<accession>A0A7D5HGL0</accession>
<keyword evidence="9" id="KW-0884">PQQ biosynthesis</keyword>
<gene>
    <name evidence="18" type="primary">pqqF</name>
    <name evidence="18" type="ORF">HWQ56_26375</name>
</gene>
<comment type="similarity">
    <text evidence="3 13">Belongs to the peptidase M16 family.</text>
</comment>
<dbReference type="PROSITE" id="PS00143">
    <property type="entry name" value="INSULINASE"/>
    <property type="match status" value="1"/>
</dbReference>
<evidence type="ECO:0000256" key="9">
    <source>
        <dbReference type="ARBA" id="ARBA00022905"/>
    </source>
</evidence>
<dbReference type="GO" id="GO:0004222">
    <property type="term" value="F:metalloendopeptidase activity"/>
    <property type="evidence" value="ECO:0007669"/>
    <property type="project" value="InterPro"/>
</dbReference>
<dbReference type="EMBL" id="CP056030">
    <property type="protein sequence ID" value="QKZ07110.1"/>
    <property type="molecule type" value="Genomic_DNA"/>
</dbReference>
<evidence type="ECO:0000256" key="13">
    <source>
        <dbReference type="RuleBase" id="RU004447"/>
    </source>
</evidence>
<dbReference type="InterPro" id="IPR011249">
    <property type="entry name" value="Metalloenz_LuxS/M16"/>
</dbReference>
<dbReference type="NCBIfam" id="TIGR02110">
    <property type="entry name" value="PQQ_syn_pqqF"/>
    <property type="match status" value="1"/>
</dbReference>
<evidence type="ECO:0000256" key="1">
    <source>
        <dbReference type="ARBA" id="ARBA00001947"/>
    </source>
</evidence>
<evidence type="ECO:0000256" key="11">
    <source>
        <dbReference type="ARBA" id="ARBA00024932"/>
    </source>
</evidence>
<dbReference type="InterPro" id="IPR054734">
    <property type="entry name" value="PqqF-like_C_4"/>
</dbReference>
<feature type="domain" description="Peptidase M16 C-terminal" evidence="15">
    <location>
        <begin position="180"/>
        <end position="334"/>
    </location>
</feature>
<evidence type="ECO:0000256" key="5">
    <source>
        <dbReference type="ARBA" id="ARBA00022670"/>
    </source>
</evidence>
<evidence type="ECO:0000256" key="10">
    <source>
        <dbReference type="ARBA" id="ARBA00023049"/>
    </source>
</evidence>
<evidence type="ECO:0000256" key="7">
    <source>
        <dbReference type="ARBA" id="ARBA00022801"/>
    </source>
</evidence>
<evidence type="ECO:0000256" key="2">
    <source>
        <dbReference type="ARBA" id="ARBA00004886"/>
    </source>
</evidence>
<proteinExistence type="inferred from homology"/>
<dbReference type="GO" id="GO:0008270">
    <property type="term" value="F:zinc ion binding"/>
    <property type="evidence" value="ECO:0007669"/>
    <property type="project" value="InterPro"/>
</dbReference>
<dbReference type="UniPathway" id="UPA00539"/>
<dbReference type="SUPFAM" id="SSF63411">
    <property type="entry name" value="LuxS/MPP-like metallohydrolase"/>
    <property type="match status" value="3"/>
</dbReference>
<evidence type="ECO:0000256" key="4">
    <source>
        <dbReference type="ARBA" id="ARBA00015088"/>
    </source>
</evidence>
<evidence type="ECO:0000259" key="15">
    <source>
        <dbReference type="Pfam" id="PF05193"/>
    </source>
</evidence>
<dbReference type="InterPro" id="IPR050626">
    <property type="entry name" value="Peptidase_M16"/>
</dbReference>
<evidence type="ECO:0000256" key="8">
    <source>
        <dbReference type="ARBA" id="ARBA00022833"/>
    </source>
</evidence>
<comment type="cofactor">
    <cofactor evidence="1">
        <name>Zn(2+)</name>
        <dbReference type="ChEBI" id="CHEBI:29105"/>
    </cofactor>
</comment>
<dbReference type="KEGG" id="pez:HWQ56_26375"/>
<dbReference type="Pfam" id="PF05193">
    <property type="entry name" value="Peptidase_M16_C"/>
    <property type="match status" value="1"/>
</dbReference>
<dbReference type="GO" id="GO:0018189">
    <property type="term" value="P:pyrroloquinoline quinone biosynthetic process"/>
    <property type="evidence" value="ECO:0007669"/>
    <property type="project" value="UniProtKB-UniPathway"/>
</dbReference>
<dbReference type="Gene3D" id="3.30.830.10">
    <property type="entry name" value="Metalloenzyme, LuxS/M16 peptidase-like"/>
    <property type="match status" value="3"/>
</dbReference>
<reference evidence="18 19" key="1">
    <citation type="submission" date="2020-06" db="EMBL/GenBank/DDBJ databases">
        <title>Pseudomonas eucalypticola sp. nov., an endophyte of Eucalyptus dunnii leaves with biocontrol ability of eucalyptus leaf blight.</title>
        <authorList>
            <person name="Liu Y."/>
            <person name="Song Z."/>
            <person name="Zeng H."/>
            <person name="Lu M."/>
            <person name="Wang X."/>
            <person name="Lian X."/>
            <person name="Zhang Q."/>
        </authorList>
    </citation>
    <scope>NUCLEOTIDE SEQUENCE [LARGE SCALE GENOMIC DNA]</scope>
    <source>
        <strain evidence="18 19">NP-1</strain>
    </source>
</reference>
<feature type="domain" description="Coenzyme PQQ synthesis protein F-like C-terminal lobe" evidence="17">
    <location>
        <begin position="660"/>
        <end position="759"/>
    </location>
</feature>
<dbReference type="PANTHER" id="PTHR43690:SF18">
    <property type="entry name" value="INSULIN-DEGRADING ENZYME-RELATED"/>
    <property type="match status" value="1"/>
</dbReference>
<comment type="function">
    <text evidence="11">Required for coenzyme pyrroloquinoline quinone (PQQ) biosynthesis. It is thought that this protein is a protease that cleaves peptides bond in a small peptide (gene pqqA), providing the glutamate and tyrosine residues which are necessary for the synthesis of PQQ.</text>
</comment>
<evidence type="ECO:0000256" key="12">
    <source>
        <dbReference type="ARBA" id="ARBA00030977"/>
    </source>
</evidence>
<comment type="pathway">
    <text evidence="2">Cofactor biosynthesis; pyrroloquinoline quinone biosynthesis.</text>
</comment>